<protein>
    <submittedName>
        <fullName evidence="6">Mn-dependent transcriptional regulator MntR</fullName>
    </submittedName>
</protein>
<evidence type="ECO:0000256" key="3">
    <source>
        <dbReference type="ARBA" id="ARBA00023125"/>
    </source>
</evidence>
<dbReference type="GO" id="GO:0046914">
    <property type="term" value="F:transition metal ion binding"/>
    <property type="evidence" value="ECO:0007669"/>
    <property type="project" value="InterPro"/>
</dbReference>
<dbReference type="SMART" id="SM00899">
    <property type="entry name" value="FeoA"/>
    <property type="match status" value="1"/>
</dbReference>
<dbReference type="PANTHER" id="PTHR33238">
    <property type="entry name" value="IRON (METAL) DEPENDENT REPRESSOR, DTXR FAMILY"/>
    <property type="match status" value="1"/>
</dbReference>
<dbReference type="PROSITE" id="PS50944">
    <property type="entry name" value="HTH_DTXR"/>
    <property type="match status" value="1"/>
</dbReference>
<dbReference type="InterPro" id="IPR050536">
    <property type="entry name" value="DtxR_MntR_Metal-Reg"/>
</dbReference>
<accession>A0A3B0ULG0</accession>
<dbReference type="SUPFAM" id="SSF46785">
    <property type="entry name" value="Winged helix' DNA-binding domain"/>
    <property type="match status" value="1"/>
</dbReference>
<dbReference type="Gene3D" id="1.10.10.10">
    <property type="entry name" value="Winged helix-like DNA-binding domain superfamily/Winged helix DNA-binding domain"/>
    <property type="match status" value="1"/>
</dbReference>
<dbReference type="InterPro" id="IPR007167">
    <property type="entry name" value="Fe-transptr_FeoA-like"/>
</dbReference>
<reference evidence="6" key="1">
    <citation type="submission" date="2018-06" db="EMBL/GenBank/DDBJ databases">
        <authorList>
            <person name="Zhirakovskaya E."/>
        </authorList>
    </citation>
    <scope>NUCLEOTIDE SEQUENCE</scope>
</reference>
<dbReference type="GO" id="GO:0003677">
    <property type="term" value="F:DNA binding"/>
    <property type="evidence" value="ECO:0007669"/>
    <property type="project" value="UniProtKB-KW"/>
</dbReference>
<dbReference type="InterPro" id="IPR022687">
    <property type="entry name" value="HTH_DTXR"/>
</dbReference>
<evidence type="ECO:0000256" key="2">
    <source>
        <dbReference type="ARBA" id="ARBA00023015"/>
    </source>
</evidence>
<organism evidence="6">
    <name type="scientific">hydrothermal vent metagenome</name>
    <dbReference type="NCBI Taxonomy" id="652676"/>
    <lineage>
        <taxon>unclassified sequences</taxon>
        <taxon>metagenomes</taxon>
        <taxon>ecological metagenomes</taxon>
    </lineage>
</organism>
<gene>
    <name evidence="6" type="ORF">MNBD_BACTEROID06-737</name>
</gene>
<proteinExistence type="inferred from homology"/>
<dbReference type="Gene3D" id="2.30.30.90">
    <property type="match status" value="1"/>
</dbReference>
<dbReference type="InterPro" id="IPR036421">
    <property type="entry name" value="Fe_dep_repressor_sf"/>
</dbReference>
<evidence type="ECO:0000259" key="5">
    <source>
        <dbReference type="PROSITE" id="PS50944"/>
    </source>
</evidence>
<dbReference type="InterPro" id="IPR022689">
    <property type="entry name" value="Iron_dep_repressor"/>
</dbReference>
<dbReference type="GO" id="GO:0046983">
    <property type="term" value="F:protein dimerization activity"/>
    <property type="evidence" value="ECO:0007669"/>
    <property type="project" value="InterPro"/>
</dbReference>
<dbReference type="Pfam" id="PF02742">
    <property type="entry name" value="Fe_dep_repr_C"/>
    <property type="match status" value="1"/>
</dbReference>
<dbReference type="GO" id="GO:0003700">
    <property type="term" value="F:DNA-binding transcription factor activity"/>
    <property type="evidence" value="ECO:0007669"/>
    <property type="project" value="InterPro"/>
</dbReference>
<dbReference type="InterPro" id="IPR036390">
    <property type="entry name" value="WH_DNA-bd_sf"/>
</dbReference>
<keyword evidence="2" id="KW-0805">Transcription regulation</keyword>
<keyword evidence="4" id="KW-0804">Transcription</keyword>
<dbReference type="AlphaFoldDB" id="A0A3B0ULG0"/>
<name>A0A3B0ULG0_9ZZZZ</name>
<dbReference type="Pfam" id="PF04023">
    <property type="entry name" value="FeoA"/>
    <property type="match status" value="1"/>
</dbReference>
<dbReference type="SUPFAM" id="SSF47979">
    <property type="entry name" value="Iron-dependent repressor protein, dimerization domain"/>
    <property type="match status" value="1"/>
</dbReference>
<evidence type="ECO:0000256" key="1">
    <source>
        <dbReference type="ARBA" id="ARBA00007871"/>
    </source>
</evidence>
<dbReference type="SMART" id="SM00529">
    <property type="entry name" value="HTH_DTXR"/>
    <property type="match status" value="1"/>
</dbReference>
<dbReference type="Pfam" id="PF01325">
    <property type="entry name" value="Fe_dep_repress"/>
    <property type="match status" value="1"/>
</dbReference>
<dbReference type="InterPro" id="IPR038157">
    <property type="entry name" value="FeoA_core_dom"/>
</dbReference>
<feature type="domain" description="HTH dtxR-type" evidence="5">
    <location>
        <begin position="2"/>
        <end position="64"/>
    </location>
</feature>
<dbReference type="PANTHER" id="PTHR33238:SF7">
    <property type="entry name" value="IRON-DEPENDENT TRANSCRIPTIONAL REGULATOR"/>
    <property type="match status" value="1"/>
</dbReference>
<evidence type="ECO:0000256" key="4">
    <source>
        <dbReference type="ARBA" id="ARBA00023163"/>
    </source>
</evidence>
<dbReference type="EMBL" id="UOES01000063">
    <property type="protein sequence ID" value="VAW26097.1"/>
    <property type="molecule type" value="Genomic_DNA"/>
</dbReference>
<dbReference type="InterPro" id="IPR001367">
    <property type="entry name" value="Fe_dep_repressor"/>
</dbReference>
<keyword evidence="3" id="KW-0238">DNA-binding</keyword>
<comment type="similarity">
    <text evidence="1">Belongs to the DtxR/MntR family.</text>
</comment>
<sequence>MLTHSEENHLKCIYHLSSKSNGAINTNAIAKSLETKAASVTDMVQKLATKGLASYLKYKGVRLTTKGEKEALKVVRKHRIWEVFLVKELGYNWDQVHDIAEQLEHIKSATLIDKLDKFLEFPKFDPHGDPIPDANGVIASKPTTTLNILKPGDTCTVICAKDSSSDLLLFLDKVHISLGSKLEVIDYFEFDGSYSVKVDNGSAITLSTKVAENIFIDKL</sequence>
<dbReference type="InterPro" id="IPR036388">
    <property type="entry name" value="WH-like_DNA-bd_sf"/>
</dbReference>
<evidence type="ECO:0000313" key="6">
    <source>
        <dbReference type="EMBL" id="VAW26097.1"/>
    </source>
</evidence>